<sequence>MLSLPFLTFAAFACAEQVTIEGRVLCPDAIPLVGVDVYLTQPLIGINNNKIVATVTTDEKGRFSITGDACQGQSFSVFTGFRCDSNNASRVISQCPTYFKGHPTGLFIGERNCATFKNGPQWAYIKMDVPGYDNDDSDGEERTMRADIVLNPSDMRIGRRFYSNQ</sequence>
<dbReference type="Proteomes" id="UP001328107">
    <property type="component" value="Unassembled WGS sequence"/>
</dbReference>
<feature type="chain" id="PRO_5042976772" evidence="1">
    <location>
        <begin position="16"/>
        <end position="165"/>
    </location>
</feature>
<dbReference type="EMBL" id="BTRK01000002">
    <property type="protein sequence ID" value="GMR34325.1"/>
    <property type="molecule type" value="Genomic_DNA"/>
</dbReference>
<accession>A0AAN5C870</accession>
<comment type="caution">
    <text evidence="2">The sequence shown here is derived from an EMBL/GenBank/DDBJ whole genome shotgun (WGS) entry which is preliminary data.</text>
</comment>
<protein>
    <submittedName>
        <fullName evidence="2">Uncharacterized protein</fullName>
    </submittedName>
</protein>
<evidence type="ECO:0000313" key="2">
    <source>
        <dbReference type="EMBL" id="GMR34325.1"/>
    </source>
</evidence>
<reference evidence="3" key="1">
    <citation type="submission" date="2022-10" db="EMBL/GenBank/DDBJ databases">
        <title>Genome assembly of Pristionchus species.</title>
        <authorList>
            <person name="Yoshida K."/>
            <person name="Sommer R.J."/>
        </authorList>
    </citation>
    <scope>NUCLEOTIDE SEQUENCE [LARGE SCALE GENOMIC DNA]</scope>
    <source>
        <strain evidence="3">RS5460</strain>
    </source>
</reference>
<organism evidence="2 3">
    <name type="scientific">Pristionchus mayeri</name>
    <dbReference type="NCBI Taxonomy" id="1317129"/>
    <lineage>
        <taxon>Eukaryota</taxon>
        <taxon>Metazoa</taxon>
        <taxon>Ecdysozoa</taxon>
        <taxon>Nematoda</taxon>
        <taxon>Chromadorea</taxon>
        <taxon>Rhabditida</taxon>
        <taxon>Rhabditina</taxon>
        <taxon>Diplogasteromorpha</taxon>
        <taxon>Diplogasteroidea</taxon>
        <taxon>Neodiplogasteridae</taxon>
        <taxon>Pristionchus</taxon>
    </lineage>
</organism>
<evidence type="ECO:0000256" key="1">
    <source>
        <dbReference type="SAM" id="SignalP"/>
    </source>
</evidence>
<dbReference type="AlphaFoldDB" id="A0AAN5C870"/>
<keyword evidence="3" id="KW-1185">Reference proteome</keyword>
<proteinExistence type="predicted"/>
<name>A0AAN5C870_9BILA</name>
<gene>
    <name evidence="2" type="ORF">PMAYCL1PPCAC_04520</name>
</gene>
<feature type="signal peptide" evidence="1">
    <location>
        <begin position="1"/>
        <end position="15"/>
    </location>
</feature>
<evidence type="ECO:0000313" key="3">
    <source>
        <dbReference type="Proteomes" id="UP001328107"/>
    </source>
</evidence>
<keyword evidence="1" id="KW-0732">Signal</keyword>